<dbReference type="Proteomes" id="UP001060215">
    <property type="component" value="Chromosome 11"/>
</dbReference>
<sequence length="107" mass="11917">MALSKVHTTSSTLFAKVLHPTTRSFSTFANAYDLLTYTTPSRKTAMMMNQMFTADLRSQIGSCMSISMMRIGTLIHNIEMNPVGGKVGSLLGLQQRFLRSQRRQGIV</sequence>
<protein>
    <submittedName>
        <fullName evidence="1">Uncharacterized protein</fullName>
    </submittedName>
</protein>
<gene>
    <name evidence="1" type="ORF">LOK49_LG15G00687</name>
</gene>
<proteinExistence type="predicted"/>
<reference evidence="1 2" key="1">
    <citation type="journal article" date="2022" name="Plant J.">
        <title>Chromosome-level genome of Camellia lanceoleosa provides a valuable resource for understanding genome evolution and self-incompatibility.</title>
        <authorList>
            <person name="Gong W."/>
            <person name="Xiao S."/>
            <person name="Wang L."/>
            <person name="Liao Z."/>
            <person name="Chang Y."/>
            <person name="Mo W."/>
            <person name="Hu G."/>
            <person name="Li W."/>
            <person name="Zhao G."/>
            <person name="Zhu H."/>
            <person name="Hu X."/>
            <person name="Ji K."/>
            <person name="Xiang X."/>
            <person name="Song Q."/>
            <person name="Yuan D."/>
            <person name="Jin S."/>
            <person name="Zhang L."/>
        </authorList>
    </citation>
    <scope>NUCLEOTIDE SEQUENCE [LARGE SCALE GENOMIC DNA]</scope>
    <source>
        <strain evidence="1">SQ_2022a</strain>
    </source>
</reference>
<comment type="caution">
    <text evidence="1">The sequence shown here is derived from an EMBL/GenBank/DDBJ whole genome shotgun (WGS) entry which is preliminary data.</text>
</comment>
<dbReference type="EMBL" id="CM045768">
    <property type="protein sequence ID" value="KAI7984575.1"/>
    <property type="molecule type" value="Genomic_DNA"/>
</dbReference>
<accession>A0ACC0F7F1</accession>
<evidence type="ECO:0000313" key="1">
    <source>
        <dbReference type="EMBL" id="KAI7984575.1"/>
    </source>
</evidence>
<keyword evidence="2" id="KW-1185">Reference proteome</keyword>
<name>A0ACC0F7F1_9ERIC</name>
<organism evidence="1 2">
    <name type="scientific">Camellia lanceoleosa</name>
    <dbReference type="NCBI Taxonomy" id="1840588"/>
    <lineage>
        <taxon>Eukaryota</taxon>
        <taxon>Viridiplantae</taxon>
        <taxon>Streptophyta</taxon>
        <taxon>Embryophyta</taxon>
        <taxon>Tracheophyta</taxon>
        <taxon>Spermatophyta</taxon>
        <taxon>Magnoliopsida</taxon>
        <taxon>eudicotyledons</taxon>
        <taxon>Gunneridae</taxon>
        <taxon>Pentapetalae</taxon>
        <taxon>asterids</taxon>
        <taxon>Ericales</taxon>
        <taxon>Theaceae</taxon>
        <taxon>Camellia</taxon>
    </lineage>
</organism>
<evidence type="ECO:0000313" key="2">
    <source>
        <dbReference type="Proteomes" id="UP001060215"/>
    </source>
</evidence>